<feature type="compositionally biased region" description="Basic and acidic residues" evidence="1">
    <location>
        <begin position="773"/>
        <end position="785"/>
    </location>
</feature>
<dbReference type="HOGENOM" id="CLU_348153_0_0_1"/>
<gene>
    <name evidence="2" type="ORF">W97_03171</name>
</gene>
<feature type="compositionally biased region" description="Basic and acidic residues" evidence="1">
    <location>
        <begin position="727"/>
        <end position="745"/>
    </location>
</feature>
<feature type="compositionally biased region" description="Basic and acidic residues" evidence="1">
    <location>
        <begin position="474"/>
        <end position="486"/>
    </location>
</feature>
<feature type="compositionally biased region" description="Low complexity" evidence="1">
    <location>
        <begin position="146"/>
        <end position="162"/>
    </location>
</feature>
<feature type="compositionally biased region" description="Low complexity" evidence="1">
    <location>
        <begin position="108"/>
        <end position="129"/>
    </location>
</feature>
<evidence type="ECO:0000256" key="1">
    <source>
        <dbReference type="SAM" id="MobiDB-lite"/>
    </source>
</evidence>
<reference evidence="3" key="1">
    <citation type="submission" date="2012-06" db="EMBL/GenBank/DDBJ databases">
        <title>The genome sequence of Coniosporium apollinis CBS 100218.</title>
        <authorList>
            <consortium name="The Broad Institute Genome Sequencing Platform"/>
            <person name="Cuomo C."/>
            <person name="Gorbushina A."/>
            <person name="Noack S."/>
            <person name="Walker B."/>
            <person name="Young S.K."/>
            <person name="Zeng Q."/>
            <person name="Gargeya S."/>
            <person name="Fitzgerald M."/>
            <person name="Haas B."/>
            <person name="Abouelleil A."/>
            <person name="Alvarado L."/>
            <person name="Arachchi H.M."/>
            <person name="Berlin A.M."/>
            <person name="Chapman S.B."/>
            <person name="Goldberg J."/>
            <person name="Griggs A."/>
            <person name="Gujja S."/>
            <person name="Hansen M."/>
            <person name="Howarth C."/>
            <person name="Imamovic A."/>
            <person name="Larimer J."/>
            <person name="McCowan C."/>
            <person name="Montmayeur A."/>
            <person name="Murphy C."/>
            <person name="Neiman D."/>
            <person name="Pearson M."/>
            <person name="Priest M."/>
            <person name="Roberts A."/>
            <person name="Saif S."/>
            <person name="Shea T."/>
            <person name="Sisk P."/>
            <person name="Sykes S."/>
            <person name="Wortman J."/>
            <person name="Nusbaum C."/>
            <person name="Birren B."/>
        </authorList>
    </citation>
    <scope>NUCLEOTIDE SEQUENCE [LARGE SCALE GENOMIC DNA]</scope>
    <source>
        <strain evidence="3">CBS 100218</strain>
    </source>
</reference>
<evidence type="ECO:0000313" key="2">
    <source>
        <dbReference type="EMBL" id="EON63942.1"/>
    </source>
</evidence>
<evidence type="ECO:0008006" key="4">
    <source>
        <dbReference type="Google" id="ProtNLM"/>
    </source>
</evidence>
<feature type="compositionally biased region" description="Basic and acidic residues" evidence="1">
    <location>
        <begin position="448"/>
        <end position="464"/>
    </location>
</feature>
<dbReference type="OrthoDB" id="442243at2759"/>
<feature type="compositionally biased region" description="Acidic residues" evidence="1">
    <location>
        <begin position="651"/>
        <end position="666"/>
    </location>
</feature>
<protein>
    <recommendedName>
        <fullName evidence="4">DUF676 domain-containing protein</fullName>
    </recommendedName>
</protein>
<dbReference type="GeneID" id="19900482"/>
<feature type="compositionally biased region" description="Acidic residues" evidence="1">
    <location>
        <begin position="571"/>
        <end position="588"/>
    </location>
</feature>
<accession>R7YPW8</accession>
<feature type="compositionally biased region" description="Basic residues" evidence="1">
    <location>
        <begin position="548"/>
        <end position="557"/>
    </location>
</feature>
<feature type="compositionally biased region" description="Basic and acidic residues" evidence="1">
    <location>
        <begin position="627"/>
        <end position="647"/>
    </location>
</feature>
<feature type="compositionally biased region" description="Basic and acidic residues" evidence="1">
    <location>
        <begin position="511"/>
        <end position="533"/>
    </location>
</feature>
<proteinExistence type="predicted"/>
<dbReference type="RefSeq" id="XP_007779259.1">
    <property type="nucleotide sequence ID" value="XM_007781069.1"/>
</dbReference>
<feature type="compositionally biased region" description="Basic residues" evidence="1">
    <location>
        <begin position="793"/>
        <end position="804"/>
    </location>
</feature>
<dbReference type="AlphaFoldDB" id="R7YPW8"/>
<dbReference type="STRING" id="1168221.R7YPW8"/>
<feature type="region of interest" description="Disordered" evidence="1">
    <location>
        <begin position="106"/>
        <end position="163"/>
    </location>
</feature>
<sequence length="810" mass="88830">MKRTLLLVFIHGFKGGEDTFRDFPQHLQALLSHAVPKVTVTSIIYPRFETRGDLHDCVARFKEWYELQNKVIDLEVANGTPSPTVEPGIVAAEALLSILSEKPIHPDSTTVANNGTTTTRPTTPSPASNKLSNPVNLNIPTNAKLPGSGTTTPKTRSRSTSTVLPPDPTTLVFPFIQGILAFDTPYLGISPSVIAHGAEEQFNTASSAWSAYNSMAAAFGWGGSKSGTQTPTVDASKALPAAGVEAQGNGWQKFGRVALLGAGVVAAGGAAAYLGREKVTEGWSWVGSHLEFIGCLARGDDLKKRLVAVTQVSEARGVGFSVFYTTLGKAVEGKDQWSTSVVGKERTFCTIPREESRTRKYWVEARNDRATDEIAAHVSMFGPRENPGFYGMSDQAKDAVTSWCKDRWYEEGDEEGASLLGEEGEKGTESRPKSREGAEAKEKRKSAEHKERVKEATKDREARRASQTAAEIAEEVRAKPQSEADAKSAQPGPTDEGQEPVVDEQPGKLGDAAKNRELTGKMEIDNVETKVLDTEAPLADPNPESRKPPRKLRRKSVPRGEVQFEEVKPIEDEEEPTGTENTVEDPESEDKMDVDQAEMQAPEPELPLVHSCPETSRRPRKLRRKSGAQEESKVEEKEPVGDQKEPVSVDDALEDPEPEDRMEVDEAEVKAPEAEAPLVHSRPETPRPPRKLRRKSELQDKKEGAADNQEVVESTRPIKRKPRKLLRFSDPKELTDRPESEKSGPENRVSVMAAEQTVPGQAFLETAVPQKSLPERLSPEKHDPESDASVSSLRRKPPKLKVKSSKQNLP</sequence>
<organism evidence="2 3">
    <name type="scientific">Coniosporium apollinis (strain CBS 100218)</name>
    <name type="common">Rock-inhabiting black yeast</name>
    <dbReference type="NCBI Taxonomy" id="1168221"/>
    <lineage>
        <taxon>Eukaryota</taxon>
        <taxon>Fungi</taxon>
        <taxon>Dikarya</taxon>
        <taxon>Ascomycota</taxon>
        <taxon>Pezizomycotina</taxon>
        <taxon>Dothideomycetes</taxon>
        <taxon>Dothideomycetes incertae sedis</taxon>
        <taxon>Coniosporium</taxon>
    </lineage>
</organism>
<feature type="compositionally biased region" description="Basic and acidic residues" evidence="1">
    <location>
        <begin position="695"/>
        <end position="705"/>
    </location>
</feature>
<feature type="compositionally biased region" description="Basic and acidic residues" evidence="1">
    <location>
        <begin position="423"/>
        <end position="442"/>
    </location>
</feature>
<feature type="region of interest" description="Disordered" evidence="1">
    <location>
        <begin position="414"/>
        <end position="810"/>
    </location>
</feature>
<dbReference type="PANTHER" id="PTHR47842:SF1">
    <property type="entry name" value="DUF676 DOMAIN-CONTAINING PROTEIN"/>
    <property type="match status" value="1"/>
</dbReference>
<evidence type="ECO:0000313" key="3">
    <source>
        <dbReference type="Proteomes" id="UP000016924"/>
    </source>
</evidence>
<dbReference type="Proteomes" id="UP000016924">
    <property type="component" value="Unassembled WGS sequence"/>
</dbReference>
<dbReference type="PANTHER" id="PTHR47842">
    <property type="entry name" value="EXPRESSED PROTEIN"/>
    <property type="match status" value="1"/>
</dbReference>
<feature type="compositionally biased region" description="Basic residues" evidence="1">
    <location>
        <begin position="717"/>
        <end position="726"/>
    </location>
</feature>
<name>R7YPW8_CONA1</name>
<dbReference type="eggNOG" id="ENOG502QQEZ">
    <property type="taxonomic scope" value="Eukaryota"/>
</dbReference>
<feature type="compositionally biased region" description="Polar residues" evidence="1">
    <location>
        <begin position="130"/>
        <end position="141"/>
    </location>
</feature>
<keyword evidence="3" id="KW-1185">Reference proteome</keyword>
<dbReference type="EMBL" id="JH767566">
    <property type="protein sequence ID" value="EON63942.1"/>
    <property type="molecule type" value="Genomic_DNA"/>
</dbReference>